<proteinExistence type="inferred from homology"/>
<feature type="transmembrane region" description="Helical" evidence="6">
    <location>
        <begin position="84"/>
        <end position="104"/>
    </location>
</feature>
<comment type="subcellular location">
    <subcellularLocation>
        <location evidence="6">Endoplasmic reticulum membrane</location>
        <topology evidence="6">Multi-pass membrane protein</topology>
    </subcellularLocation>
    <subcellularLocation>
        <location evidence="6">Endoplasmic reticulum-Golgi intermediate compartment membrane</location>
        <topology evidence="6">Multi-pass membrane protein</topology>
    </subcellularLocation>
    <subcellularLocation>
        <location evidence="6">Cytoplasmic vesicle</location>
        <location evidence="6">COPII-coated vesicle membrane</location>
        <topology evidence="6">Multi-pass membrane protein</topology>
    </subcellularLocation>
</comment>
<keyword evidence="5 6" id="KW-0968">Cytoplasmic vesicle</keyword>
<dbReference type="EMBL" id="LN649229">
    <property type="protein sequence ID" value="CEI65053.1"/>
    <property type="molecule type" value="Genomic_DNA"/>
</dbReference>
<organism evidence="7 8">
    <name type="scientific">Fusarium venenatum</name>
    <dbReference type="NCBI Taxonomy" id="56646"/>
    <lineage>
        <taxon>Eukaryota</taxon>
        <taxon>Fungi</taxon>
        <taxon>Dikarya</taxon>
        <taxon>Ascomycota</taxon>
        <taxon>Pezizomycotina</taxon>
        <taxon>Sordariomycetes</taxon>
        <taxon>Hypocreomycetidae</taxon>
        <taxon>Hypocreales</taxon>
        <taxon>Nectriaceae</taxon>
        <taxon>Fusarium</taxon>
    </lineage>
</organism>
<keyword evidence="3 6" id="KW-1133">Transmembrane helix</keyword>
<keyword evidence="4 6" id="KW-0472">Membrane</keyword>
<evidence type="ECO:0000256" key="4">
    <source>
        <dbReference type="ARBA" id="ARBA00023136"/>
    </source>
</evidence>
<dbReference type="PANTHER" id="PTHR31792">
    <property type="entry name" value="VACUOLAR ATPASE ASSEMBLY INTEGRAL MEMBRANE PROTEIN VMA21"/>
    <property type="match status" value="1"/>
</dbReference>
<evidence type="ECO:0000256" key="3">
    <source>
        <dbReference type="ARBA" id="ARBA00022989"/>
    </source>
</evidence>
<dbReference type="GO" id="GO:0033116">
    <property type="term" value="C:endoplasmic reticulum-Golgi intermediate compartment membrane"/>
    <property type="evidence" value="ECO:0007669"/>
    <property type="project" value="UniProtKB-SubCell"/>
</dbReference>
<evidence type="ECO:0000256" key="6">
    <source>
        <dbReference type="HAMAP-Rule" id="MF_03058"/>
    </source>
</evidence>
<dbReference type="STRING" id="56646.A0A2L2TAR1"/>
<keyword evidence="2 6" id="KW-0256">Endoplasmic reticulum</keyword>
<dbReference type="GO" id="GO:0012507">
    <property type="term" value="C:ER to Golgi transport vesicle membrane"/>
    <property type="evidence" value="ECO:0007669"/>
    <property type="project" value="UniProtKB-SubCell"/>
</dbReference>
<keyword evidence="8" id="KW-1185">Reference proteome</keyword>
<sequence length="122" mass="13497">MATRRIVATEKTFLDKDDPIDETSSTAPAVPRYNSQVIYKLLAFTFAMVFLPIGSYFLTVNNVFNGKSLRTFLRVRIQTNGNSSFAGGLAAVLANVVLIGYIVVAMKEDQSDQLQAENKKDK</sequence>
<protein>
    <submittedName>
        <fullName evidence="7">Uncharacterized protein</fullName>
    </submittedName>
</protein>
<name>A0A2L2TAR1_9HYPO</name>
<evidence type="ECO:0000256" key="5">
    <source>
        <dbReference type="ARBA" id="ARBA00023329"/>
    </source>
</evidence>
<evidence type="ECO:0000256" key="1">
    <source>
        <dbReference type="ARBA" id="ARBA00022692"/>
    </source>
</evidence>
<comment type="function">
    <text evidence="6">Required for the assembly of the V0 complex of the vacuolar ATPase (V-ATPase) in the endoplasmic reticulum.</text>
</comment>
<evidence type="ECO:0000313" key="8">
    <source>
        <dbReference type="Proteomes" id="UP000245910"/>
    </source>
</evidence>
<dbReference type="GO" id="GO:0070072">
    <property type="term" value="P:vacuolar proton-transporting V-type ATPase complex assembly"/>
    <property type="evidence" value="ECO:0007669"/>
    <property type="project" value="UniProtKB-UniRule"/>
</dbReference>
<dbReference type="AlphaFoldDB" id="A0A2L2TAR1"/>
<evidence type="ECO:0000256" key="2">
    <source>
        <dbReference type="ARBA" id="ARBA00022824"/>
    </source>
</evidence>
<comment type="similarity">
    <text evidence="6">Belongs to the VMA21 family.</text>
</comment>
<dbReference type="GO" id="GO:0005789">
    <property type="term" value="C:endoplasmic reticulum membrane"/>
    <property type="evidence" value="ECO:0007669"/>
    <property type="project" value="UniProtKB-SubCell"/>
</dbReference>
<comment type="caution">
    <text evidence="6">Lacks conserved residue(s) required for the propagation of feature annotation.</text>
</comment>
<accession>A0A2L2TAR1</accession>
<reference evidence="8" key="1">
    <citation type="submission" date="2014-10" db="EMBL/GenBank/DDBJ databases">
        <authorList>
            <person name="King R."/>
        </authorList>
    </citation>
    <scope>NUCLEOTIDE SEQUENCE [LARGE SCALE GENOMIC DNA]</scope>
    <source>
        <strain evidence="8">A3/5</strain>
    </source>
</reference>
<dbReference type="Pfam" id="PF09446">
    <property type="entry name" value="VMA21"/>
    <property type="match status" value="1"/>
</dbReference>
<dbReference type="PANTHER" id="PTHR31792:SF3">
    <property type="entry name" value="VACUOLAR ATPASE ASSEMBLY INTEGRAL MEMBRANE PROTEIN VMA21"/>
    <property type="match status" value="1"/>
</dbReference>
<dbReference type="Proteomes" id="UP000245910">
    <property type="component" value="Chromosome I"/>
</dbReference>
<feature type="transmembrane region" description="Helical" evidence="6">
    <location>
        <begin position="41"/>
        <end position="64"/>
    </location>
</feature>
<evidence type="ECO:0000313" key="7">
    <source>
        <dbReference type="EMBL" id="CEI65053.1"/>
    </source>
</evidence>
<keyword evidence="1 6" id="KW-0812">Transmembrane</keyword>
<dbReference type="InterPro" id="IPR019013">
    <property type="entry name" value="Vma21"/>
</dbReference>
<dbReference type="HAMAP" id="MF_03058">
    <property type="entry name" value="VMA21"/>
    <property type="match status" value="1"/>
</dbReference>